<reference evidence="2" key="1">
    <citation type="submission" date="2020-02" db="EMBL/GenBank/DDBJ databases">
        <authorList>
            <person name="Meier V. D."/>
        </authorList>
    </citation>
    <scope>NUCLEOTIDE SEQUENCE</scope>
    <source>
        <strain evidence="2">AVDCRST_MAG64</strain>
    </source>
</reference>
<organism evidence="2">
    <name type="scientific">uncultured Phycisphaerae bacterium</name>
    <dbReference type="NCBI Taxonomy" id="904963"/>
    <lineage>
        <taxon>Bacteria</taxon>
        <taxon>Pseudomonadati</taxon>
        <taxon>Planctomycetota</taxon>
        <taxon>Phycisphaerae</taxon>
        <taxon>environmental samples</taxon>
    </lineage>
</organism>
<feature type="non-terminal residue" evidence="2">
    <location>
        <position position="41"/>
    </location>
</feature>
<gene>
    <name evidence="2" type="ORF">AVDCRST_MAG64-3520</name>
</gene>
<feature type="non-terminal residue" evidence="2">
    <location>
        <position position="1"/>
    </location>
</feature>
<protein>
    <submittedName>
        <fullName evidence="2">Uncharacterized protein</fullName>
    </submittedName>
</protein>
<evidence type="ECO:0000313" key="2">
    <source>
        <dbReference type="EMBL" id="CAA9431355.1"/>
    </source>
</evidence>
<evidence type="ECO:0000256" key="1">
    <source>
        <dbReference type="SAM" id="MobiDB-lite"/>
    </source>
</evidence>
<name>A0A6J4Q160_9BACT</name>
<dbReference type="AlphaFoldDB" id="A0A6J4Q160"/>
<feature type="compositionally biased region" description="Basic residues" evidence="1">
    <location>
        <begin position="1"/>
        <end position="10"/>
    </location>
</feature>
<sequence>GGRGTSRRPGRLVAKASSTRNGVVPRPPRRTLRIHRYSSRL</sequence>
<accession>A0A6J4Q160</accession>
<feature type="compositionally biased region" description="Basic residues" evidence="1">
    <location>
        <begin position="27"/>
        <end position="41"/>
    </location>
</feature>
<proteinExistence type="predicted"/>
<feature type="region of interest" description="Disordered" evidence="1">
    <location>
        <begin position="1"/>
        <end position="41"/>
    </location>
</feature>
<dbReference type="EMBL" id="CADCUQ010000809">
    <property type="protein sequence ID" value="CAA9431355.1"/>
    <property type="molecule type" value="Genomic_DNA"/>
</dbReference>